<dbReference type="Proteomes" id="UP000775213">
    <property type="component" value="Unassembled WGS sequence"/>
</dbReference>
<name>A0AAV7GCJ7_DENCH</name>
<evidence type="ECO:0000313" key="4">
    <source>
        <dbReference type="EMBL" id="KAH0454201.1"/>
    </source>
</evidence>
<evidence type="ECO:0000313" key="5">
    <source>
        <dbReference type="Proteomes" id="UP000775213"/>
    </source>
</evidence>
<dbReference type="EMBL" id="JAGFBR010000015">
    <property type="protein sequence ID" value="KAH0454201.1"/>
    <property type="molecule type" value="Genomic_DNA"/>
</dbReference>
<dbReference type="PROSITE" id="PS00925">
    <property type="entry name" value="OLEEI"/>
    <property type="match status" value="1"/>
</dbReference>
<evidence type="ECO:0000256" key="2">
    <source>
        <dbReference type="ARBA" id="ARBA00023157"/>
    </source>
</evidence>
<keyword evidence="3" id="KW-0732">Signal</keyword>
<dbReference type="Pfam" id="PF01190">
    <property type="entry name" value="Pollen_Ole_e_1"/>
    <property type="match status" value="1"/>
</dbReference>
<organism evidence="4 5">
    <name type="scientific">Dendrobium chrysotoxum</name>
    <name type="common">Orchid</name>
    <dbReference type="NCBI Taxonomy" id="161865"/>
    <lineage>
        <taxon>Eukaryota</taxon>
        <taxon>Viridiplantae</taxon>
        <taxon>Streptophyta</taxon>
        <taxon>Embryophyta</taxon>
        <taxon>Tracheophyta</taxon>
        <taxon>Spermatophyta</taxon>
        <taxon>Magnoliopsida</taxon>
        <taxon>Liliopsida</taxon>
        <taxon>Asparagales</taxon>
        <taxon>Orchidaceae</taxon>
        <taxon>Epidendroideae</taxon>
        <taxon>Malaxideae</taxon>
        <taxon>Dendrobiinae</taxon>
        <taxon>Dendrobium</taxon>
    </lineage>
</organism>
<dbReference type="InterPro" id="IPR006041">
    <property type="entry name" value="Pollen_Ole_e1_allergen"/>
</dbReference>
<keyword evidence="5" id="KW-1185">Reference proteome</keyword>
<sequence length="161" mass="17721">MAMTKFKLIATICLVSSIALVSSIDTFSVQGRVYCDTCRVGFETNITEYISGAKVKVECTHFTTNKVEHYNEGVTDSTGSYKINVVDDHEDEICEVVLVNSSLENCKEIEIGRDRAQVLLANDGGISGKARHANSLGFLRNEPLPSCAELLKEYYGLGEEE</sequence>
<dbReference type="PANTHER" id="PTHR31614:SF34">
    <property type="entry name" value="POLLEN-SPECIFIC PROTEIN C13"/>
    <property type="match status" value="1"/>
</dbReference>
<feature type="signal peptide" evidence="3">
    <location>
        <begin position="1"/>
        <end position="23"/>
    </location>
</feature>
<keyword evidence="2" id="KW-1015">Disulfide bond</keyword>
<accession>A0AAV7GCJ7</accession>
<comment type="caution">
    <text evidence="4">The sequence shown here is derived from an EMBL/GenBank/DDBJ whole genome shotgun (WGS) entry which is preliminary data.</text>
</comment>
<evidence type="ECO:0000256" key="1">
    <source>
        <dbReference type="ARBA" id="ARBA00010049"/>
    </source>
</evidence>
<proteinExistence type="inferred from homology"/>
<comment type="similarity">
    <text evidence="1">Belongs to the Ole e I family.</text>
</comment>
<feature type="chain" id="PRO_5043910957" evidence="3">
    <location>
        <begin position="24"/>
        <end position="161"/>
    </location>
</feature>
<dbReference type="AlphaFoldDB" id="A0AAV7GCJ7"/>
<evidence type="ECO:0000256" key="3">
    <source>
        <dbReference type="SAM" id="SignalP"/>
    </source>
</evidence>
<protein>
    <submittedName>
        <fullName evidence="4">Uncharacterized protein</fullName>
    </submittedName>
</protein>
<gene>
    <name evidence="4" type="ORF">IEQ34_016125</name>
</gene>
<dbReference type="GO" id="GO:0005615">
    <property type="term" value="C:extracellular space"/>
    <property type="evidence" value="ECO:0007669"/>
    <property type="project" value="InterPro"/>
</dbReference>
<dbReference type="PANTHER" id="PTHR31614">
    <property type="entry name" value="PROTEIN DOWNSTREAM OF FLC-RELATED"/>
    <property type="match status" value="1"/>
</dbReference>
<dbReference type="InterPro" id="IPR006040">
    <property type="entry name" value="Allergen_Ole_e_I_CS"/>
</dbReference>
<reference evidence="4 5" key="1">
    <citation type="journal article" date="2021" name="Hortic Res">
        <title>Chromosome-scale assembly of the Dendrobium chrysotoxum genome enhances the understanding of orchid evolution.</title>
        <authorList>
            <person name="Zhang Y."/>
            <person name="Zhang G.Q."/>
            <person name="Zhang D."/>
            <person name="Liu X.D."/>
            <person name="Xu X.Y."/>
            <person name="Sun W.H."/>
            <person name="Yu X."/>
            <person name="Zhu X."/>
            <person name="Wang Z.W."/>
            <person name="Zhao X."/>
            <person name="Zhong W.Y."/>
            <person name="Chen H."/>
            <person name="Yin W.L."/>
            <person name="Huang T."/>
            <person name="Niu S.C."/>
            <person name="Liu Z.J."/>
        </authorList>
    </citation>
    <scope>NUCLEOTIDE SEQUENCE [LARGE SCALE GENOMIC DNA]</scope>
    <source>
        <strain evidence="4">Lindl</strain>
    </source>
</reference>